<evidence type="ECO:0000256" key="1">
    <source>
        <dbReference type="SAM" id="MobiDB-lite"/>
    </source>
</evidence>
<organism evidence="2 3">
    <name type="scientific">Marasmius tenuissimus</name>
    <dbReference type="NCBI Taxonomy" id="585030"/>
    <lineage>
        <taxon>Eukaryota</taxon>
        <taxon>Fungi</taxon>
        <taxon>Dikarya</taxon>
        <taxon>Basidiomycota</taxon>
        <taxon>Agaricomycotina</taxon>
        <taxon>Agaricomycetes</taxon>
        <taxon>Agaricomycetidae</taxon>
        <taxon>Agaricales</taxon>
        <taxon>Marasmiineae</taxon>
        <taxon>Marasmiaceae</taxon>
        <taxon>Marasmius</taxon>
    </lineage>
</organism>
<gene>
    <name evidence="2" type="ORF">AAF712_008203</name>
</gene>
<evidence type="ECO:0000313" key="3">
    <source>
        <dbReference type="Proteomes" id="UP001437256"/>
    </source>
</evidence>
<reference evidence="2 3" key="1">
    <citation type="submission" date="2024-05" db="EMBL/GenBank/DDBJ databases">
        <title>A draft genome resource for the thread blight pathogen Marasmius tenuissimus strain MS-2.</title>
        <authorList>
            <person name="Yulfo-Soto G.E."/>
            <person name="Baruah I.K."/>
            <person name="Amoako-Attah I."/>
            <person name="Bukari Y."/>
            <person name="Meinhardt L.W."/>
            <person name="Bailey B.A."/>
            <person name="Cohen S.P."/>
        </authorList>
    </citation>
    <scope>NUCLEOTIDE SEQUENCE [LARGE SCALE GENOMIC DNA]</scope>
    <source>
        <strain evidence="2 3">MS-2</strain>
    </source>
</reference>
<sequence length="517" mass="57727">MSSTISLFDHLTGFGSDSEATGPAATELIQRLVKVVGYDACQAKRNTTYIYSVVSDYRDVNKTLNEWIGKLETSSDAAEQLRLFEDYTTAIDKIEEELLKLSLLFEEGNNVESQYDKVGTIDTCIALAQFYRKTRDGLGAAIVAVPSSVTQKPDFSSVKRAPFTDDYAHIVDIQNKIPTLAAALKIKHKLYKELAGHLKRTETSLAKWSSEDSTTDPEIVQAISIATVQFWMLVHFLFDKAHAAGESRDENALWKLLNTRKVWEETLKTATIVNEHLEAPSTADTLETALKEYMKFLKPGLFAQLNLPDILTLRRMAAKIARPYFGQAVALIRECEALIKSWEAKTHDQQTNIEEAFAKSTDALKAAADHRTKDPGNFTVSDEVAQKFTAAHTDAKECFGNASLSNEWEGKMKDAMQMDEQRMEAFKKRVSPHPSQTESKPQKDKVSVSVDIGKASKKYEVEKDTMLSGLLWLCAKQPDGPKLTARAHFIAKGDAERKRLASDMLVKESLEVELVNS</sequence>
<feature type="region of interest" description="Disordered" evidence="1">
    <location>
        <begin position="427"/>
        <end position="448"/>
    </location>
</feature>
<evidence type="ECO:0000313" key="2">
    <source>
        <dbReference type="EMBL" id="KAL0064806.1"/>
    </source>
</evidence>
<name>A0ABR2ZT02_9AGAR</name>
<keyword evidence="3" id="KW-1185">Reference proteome</keyword>
<accession>A0ABR2ZT02</accession>
<proteinExistence type="predicted"/>
<comment type="caution">
    <text evidence="2">The sequence shown here is derived from an EMBL/GenBank/DDBJ whole genome shotgun (WGS) entry which is preliminary data.</text>
</comment>
<protein>
    <submittedName>
        <fullName evidence="2">Uncharacterized protein</fullName>
    </submittedName>
</protein>
<dbReference type="Proteomes" id="UP001437256">
    <property type="component" value="Unassembled WGS sequence"/>
</dbReference>
<dbReference type="EMBL" id="JBBXMP010000056">
    <property type="protein sequence ID" value="KAL0064806.1"/>
    <property type="molecule type" value="Genomic_DNA"/>
</dbReference>